<organism evidence="2">
    <name type="scientific">Minutocellus polymorphus</name>
    <dbReference type="NCBI Taxonomy" id="265543"/>
    <lineage>
        <taxon>Eukaryota</taxon>
        <taxon>Sar</taxon>
        <taxon>Stramenopiles</taxon>
        <taxon>Ochrophyta</taxon>
        <taxon>Bacillariophyta</taxon>
        <taxon>Mediophyceae</taxon>
        <taxon>Cymatosirophycidae</taxon>
        <taxon>Cymatosirales</taxon>
        <taxon>Cymatosiraceae</taxon>
        <taxon>Minutocellus</taxon>
    </lineage>
</organism>
<protein>
    <submittedName>
        <fullName evidence="2">Uncharacterized protein</fullName>
    </submittedName>
</protein>
<feature type="compositionally biased region" description="Basic and acidic residues" evidence="1">
    <location>
        <begin position="39"/>
        <end position="60"/>
    </location>
</feature>
<dbReference type="EMBL" id="HBEJ01015880">
    <property type="protein sequence ID" value="CAD8376960.1"/>
    <property type="molecule type" value="Transcribed_RNA"/>
</dbReference>
<feature type="region of interest" description="Disordered" evidence="1">
    <location>
        <begin position="1"/>
        <end position="107"/>
    </location>
</feature>
<name>A0A7S0AWX1_9STRA</name>
<sequence>MFSDATKYLVGTSIPSTHHDPQRAQHETMLRNAFETNDLEARRRENDMAAEKKTARENTGHNKGRAPYQNQLNQPKPKFVSHKAPNKAKGQKDNKGSNRLGDQLHYA</sequence>
<reference evidence="2" key="1">
    <citation type="submission" date="2021-01" db="EMBL/GenBank/DDBJ databases">
        <authorList>
            <person name="Corre E."/>
            <person name="Pelletier E."/>
            <person name="Niang G."/>
            <person name="Scheremetjew M."/>
            <person name="Finn R."/>
            <person name="Kale V."/>
            <person name="Holt S."/>
            <person name="Cochrane G."/>
            <person name="Meng A."/>
            <person name="Brown T."/>
            <person name="Cohen L."/>
        </authorList>
    </citation>
    <scope>NUCLEOTIDE SEQUENCE</scope>
    <source>
        <strain evidence="2">CCMP3303</strain>
    </source>
</reference>
<accession>A0A7S0AWX1</accession>
<feature type="compositionally biased region" description="Basic and acidic residues" evidence="1">
    <location>
        <begin position="17"/>
        <end position="29"/>
    </location>
</feature>
<evidence type="ECO:0000313" key="2">
    <source>
        <dbReference type="EMBL" id="CAD8376960.1"/>
    </source>
</evidence>
<evidence type="ECO:0000256" key="1">
    <source>
        <dbReference type="SAM" id="MobiDB-lite"/>
    </source>
</evidence>
<proteinExistence type="predicted"/>
<gene>
    <name evidence="2" type="ORF">MPOL1434_LOCUS9277</name>
</gene>
<dbReference type="AlphaFoldDB" id="A0A7S0AWX1"/>